<dbReference type="CDD" id="cd19540">
    <property type="entry name" value="LCL_NRPS-like"/>
    <property type="match status" value="2"/>
</dbReference>
<dbReference type="Pfam" id="PF00501">
    <property type="entry name" value="AMP-binding"/>
    <property type="match status" value="4"/>
</dbReference>
<dbReference type="Gene3D" id="1.10.1200.10">
    <property type="entry name" value="ACP-like"/>
    <property type="match status" value="2"/>
</dbReference>
<dbReference type="NCBIfam" id="TIGR01733">
    <property type="entry name" value="AA-adenyl-dom"/>
    <property type="match status" value="4"/>
</dbReference>
<reference evidence="7 8" key="1">
    <citation type="submission" date="2023-10" db="EMBL/GenBank/DDBJ databases">
        <title>Development of a sustainable strategy for remediation of hydrocarbon-contaminated territories based on the waste exchange concept.</title>
        <authorList>
            <person name="Krivoruchko A."/>
        </authorList>
    </citation>
    <scope>NUCLEOTIDE SEQUENCE [LARGE SCALE GENOMIC DNA]</scope>
    <source>
        <strain evidence="7 8">IEGM 1323</strain>
    </source>
</reference>
<feature type="domain" description="Carrier" evidence="6">
    <location>
        <begin position="2495"/>
        <end position="2570"/>
    </location>
</feature>
<dbReference type="InterPro" id="IPR001242">
    <property type="entry name" value="Condensation_dom"/>
</dbReference>
<dbReference type="Pfam" id="PF00550">
    <property type="entry name" value="PP-binding"/>
    <property type="match status" value="4"/>
</dbReference>
<dbReference type="CDD" id="cd05930">
    <property type="entry name" value="A_NRPS"/>
    <property type="match status" value="2"/>
</dbReference>
<dbReference type="InterPro" id="IPR036736">
    <property type="entry name" value="ACP-like_sf"/>
</dbReference>
<name>A0ABU4B8V8_9NOCA</name>
<dbReference type="SMART" id="SM00824">
    <property type="entry name" value="PKS_TE"/>
    <property type="match status" value="1"/>
</dbReference>
<dbReference type="InterPro" id="IPR010071">
    <property type="entry name" value="AA_adenyl_dom"/>
</dbReference>
<dbReference type="Gene3D" id="3.40.50.1820">
    <property type="entry name" value="alpha/beta hydrolase"/>
    <property type="match status" value="2"/>
</dbReference>
<sequence>MPVTAPLRARRGESLESVDSLTIREEELDRTSIEESDSFPLTAAQRGLWFAQHLLSNVPITIANYLDIRGAVDLDLMRYACRRTAREFGVGSLRLLEKDGEPHQYIGVEQGDDSETVDFRQESDPENAAREWMRTSYGTAVDLTNGRLIKGAMLRISDDRTFWYSHVHHIVLDGYGAVQFMRRVASIYTDVSEGREPAPSRAGSLGEVYAAEAHYRQSPRFAKDRRYWQSKTTDLPPPPSITGALAPPAARAHVRGGYLPETVERVLDSAANRLDSAFAPLAIAAVATFLARMTGTTDVVLSLPVAGRTTALLRRSGGMVSNVLPVRVRIGPRCTLSALVADVQLELTGALRHQRYRAEDIRRDAGAGSETRGFFGPAINIMAYETEVTFGPLTGEFNVLSTGPVEDLSINIYPASDGTRSRLEFEGNPNIYGAEQFADLHRRFLTLFERFLTADSDTPILELDVLDAAERSALVPLVGPDAVVPALFPDLLRRGVDAAADNIAVEFGDEKLTYRGLDERANAIARVLIGRGAGPGSGVAVALPRGIASIVALWAVAASGATFVPIDPGYPPERITHMLVDSAVTIGISEHELSQQLPQRVCWLDLDDAVFGEECAGKSTAPITDAERRADITEQHAAYMIYTSGSTGTPKGVLVTHAGLATFAADARPELRVTTSSRLLRFSSSSFDASLFEMIQAFSAGATMVVAPPTVIGGGELTHFLREHRVTHIICAPALLTTVDASELDDLVAVVVGGDVMPPDLVDRFGAQALLFNSYGPTETTIVVTMTQPQTDPRAITIGRPVQGSHAVVLDRRLQPVPPGSAGELYLGGPGIARGYHHRTGLSAARFVADPFGHGRRLYRTGDIVRWVGPLDSAELEFVGRSDFQVQIHGQRVELGEVDAVLSQFEAVDFAVSVVHRRGDASILVSYVKPTDALDHTALRAFASRSLPTHMVPGMFVELDAIPLTPTGKVDRSALPQPTFESDATAYRAPSTPVERILADAMAVVLQRDSVGVDESFFALGGDSIIAIQLVARVKSLGVVITARDVFERRTVAGLAEVATDAAHQVTLDELPGGGVGDMPLTPIMNQTVRSLTRADGMDAFHQTLVLTAPADLELDGLRRTVAAILDHHDALRSVLTDDGLTIRLTGSVDLDTVVTRVSTTSRPGSREFTSVLVESARVFATRLRPRDGVMLQVVWVAPDTGHPEIIDTHGIGRIIVIAHHLVIDGVSWRILVPDLAAAWHQVQSPSAVVLQPVATSMRRWAHGLRDVAARSEGELDGWTALLDGPHDLIGRRPLDPTLDVGAARDQVSVELTAEVTEALIGPLTRAYRGTVDDVLLTALALAVWPERPSSFLVSVESHGRDEDLVPGVDLSRTVGWFTSTHPVRLCLDGIDAERVLAGDVSASDAVKRIKEQIHAIPGAGSGFGLLRYLNADTSAVLAESHSPQISFNYLGRIATDIPDALRGRGWIPDASMDIRSGSGDRLPVTVALDINAVVVNGRLQATFAFPRGVLDRAEVDRLADRWTSALARLAEHASAPDAGGLTPSDVSLVNVDQHQIDRWEGAYGELDDIWPLAPLQHGLMFHSELTRGHVDVYTAQLVFELGGEIDVARLQRAARRLLARHDSLRTAFVRDNRGSAAALVLTDPELPWRTIDADADDVPAVAHAERTARFDLDVPPLLRFVLVNTEDGASLVVTNHHILFDGWSMPIFVKELLVLYAADGPIPIPARTYRDYLKWLDERDHTGALDKWADALAGVDEPSLLAPGHGADHQMPAELSVPLDDASVTAVKAAARDLSVTVNTVVQTAWALVLAAELGRDDVVFGATVSGRPADLTGVEDTLGLFINTLPVRVRVHRDDTVAALLARVQATSVDLLDSHHVGLPEVRSRVGAGAGFDTLTVFESYPVDHSALDRDTDIAGLRVRDLRVTDATHYPLTLITVLEPTVRMTLKYAAESIDPSRAASIVERLHRALNRLTGDPQRPVAQLDLLSEDEHSRRAAWNRTEHPVAALTLVDLLAAAADEHAIATAAVFEGKSLTYANFWARVRCLARYLRSIGIGPDDVVGVAMSRSLDQLVAVHAVVAAGGAYLPVDPSTPRTRIEYLIATASPSLILGTLVDVPVDVVDIDSLDLSEFSTAPLDPLPELRPDHAAYVLFTSGSTGKPKGVTVSHRAIVNRLLWMQHEYPLTPRDIVLHKTPATFDVSVWELFWPHLVGATTIIAEPDGHRDPMYLSSLIREHGVTTAHFVPSMLELFLTYGTPERCTSLRHVFASGEALPRAIVDRFHGAIDAELHNLYGPTEAAVDVTHHRTRAGERGTVPIGAPVWNTTVHVLNSFLKPVPVGVTGELYLGGVQLARGYAARPDLTAARFVATDAGSRLYRTGDLARWSEDGSVQYLGRNDFQVKLRGQRLELGEVESALLAVDGVHSAVAVVRSDRLVAYIVGTAGTEAVTAHAAHALPEYMVPSTIVVLDAMPLGTTGKLDRTALPDPLVSPESVVAPSGVSEESVAQIFSDVLDTDRVSVTRSWFALGGDSLTATQVIARINAELDSDLGVRDLFEAPTVRLLATRVGRGAGSHGIVVGPRPGRIPMSPAQHRMWLLNRFDPSSGAYNIAAAFRVVGALDVDALRTGLIDVVGRHEILRTVYPDGPEGPQQVVTSQYPDVTVARTTEPLLDGALYAVAAQGFDVTVAPPLRVAVLELSPEDHVLVVVAHHIAADGWSMNPLARDVMIAYGSRAAGHAPQWTPLPVQYADYALWTLGRLGAEDDPDSIAYQQIRYWTAALERVPERLALPTDRPHPPVASHRGGTLSIELEPGTVAAMTSMAERTGTTRFMIVHAALAVALARISGARDITIGTPVAGRGQRELDDLVGMFVGTLVLRSQIEPSDTFTDVLSSVRERDLDAYANADIPFERLVEILQPPRSTAYHPLFQVMLSIEDASPPAVELPNLSVRPLDTAHVAAKFDLHVTVSFSSSPETVSVEFIYATDIFDAVTVAGTAERYRTILASALADPDLPVGDIPVLFADEPARLHGAPALDHRTLPDLLAGAVMSAGGSALALEAGGVRWTYSDLDDAATVLARRLIRRGVGPEQYVAVALRRGLSSILATWAVAKTGAAFVPIDPTYPAERLAYMLADSAVVLGITDDRHLGSLPNGPTWVSIDDVADVDSDCTPVGDLDRTEMLRSDHPAYMIYTSGTTAQPKGVVVSHRGLVNLVADLVDRLELDNSSRTLHFASPSFDASVLELLLAVGAGSAMVIADADVLGGVELTAVLQRVTHAFVTPAALATVDPSDVLETTTIVVGGESCPPTLADAWSARLQMFNGYGPTETTIFATIDGPLEPGAPVSIGGPVRGVESVILDDRLHPVPTGSVGELYLTGDGVARGYHRRFALTATCFVADHRGRRMYRTGDLVRRREDRYEYIGRRDAQVKVRGFRIELGEIDAVLADYNGVAQSVSAVIGSQVVGYVVPAVGRVLDPELIRQHSRRFLPTHMVPQAIMILEALPRTGPGKIDRAALPAPTVSTRVFVEPATATERIVADAFAVVLHAAAVGAAAVGAEDDFFALGGTSLSATRVIAHINDAAGTALPVRALFESTTVRSLAVAVDSAERSALPRLVAGPRPSVIPLSFAQMRMWLLNRFDPTSAAYNIAFAVQLDGAIDDEALQLAVNDVLDRHESLRTYFPVIGDGPAQVIARHMELDLRPVDVDDSEVLARVATVIGRGFDVTDSVPLRGALLRTGPSAHVLVLVVHHISADGLSMTPLARDVALAYGARFHGTPPQWTPLPVQYADFAVWQRQVLGSAEDPNSVLAQQIRYWTQTLADLPSVLELPTDRPRPVVASKRGRAVQFSLSEQTTAGVRSLARTTGSSVFMVLHAAYGALLARLTGSTDIPVGTPVSGRGSGALDDVVGMFVNTLVLRLDVDPSRSFTELVAQTRTVDLAAMEHSDVPFERVVEAVAPARSTAHSPLFQALIALETERPKDMQLPGLEITPFPYESEVTRFDLALTVTDSDRLGGSLRYATDLFDEATAGRFVDEFTALLDAALADPSAPIGGLAPCHDAVLIGPVDVPARTLGQLIDDAVAARPDAVALRWNGIDYTYRQADAYANRLGRVLLGYGVGPETVVAVALPRSAESVLCTWAVTRTGAAYLPVDPTYPAERISHMITDSGAVLGLTSSTARRGLPSEVPWVELDDPVSIAELEQAVDTPISAAELTGPVSASTAAYVIYTSGSTGRPKGVVVSHRGLANLAASRRELHRVEPSSRFLHNTSPSFDMAVGEMISALSAAATLVVSPPTILGGPELAAFIRDEQITHALMTPSALSTLDPEGLECLEVLCVGGEACSAELVATWTRGRLMLNGYGPTEATDISTLGEVRPGEPITLGRPLHGLRAMVLDARLHPVPVGVRGELYVAGPALARGYHRRSGLTATRFVADPLDPGTRMYRTGDLVRRTADGRLLYSGRTDQQVKIRGFRIEPGEVDAVLSTHADVDVAVTLAVPGPAGEQTLVSYITGTAVPESVREHARRSLPAHMVPSAVTVIDQVPRTGTGKLDVAALPAPVFGTTGHRPARTAAEIAVVEAFESVLETQRIGLDDNFFDLGGSSLSAMRVIGELRARSYDIGMQSLLMDASVTAVAERISSDSVDAEELAVLLPLRESGEGAPMFGIHPILGLSWCYTGLGSYIDNPLYGLQTPTPKELPTTLAQLASRYLDEVIRVAPDGPVHLLGWSLGGVIAHEMAAQLAASGRTVASLTLLDAHHGDQGDWAEAIPVADLMSGLGLDLAVPDGQVVSLDTAGELLDSIDTGGILGRADIERLVGAAKHNHELLQRHRPSVYPGDVLYVAAGLDDGDGVGQWYPHVAGSTTVISAQATHWQMCSPSTLAAIGPRIAHELRSTEKKEMTNR</sequence>
<dbReference type="SUPFAM" id="SSF52777">
    <property type="entry name" value="CoA-dependent acyltransferases"/>
    <property type="match status" value="10"/>
</dbReference>
<evidence type="ECO:0000256" key="1">
    <source>
        <dbReference type="ARBA" id="ARBA00001957"/>
    </source>
</evidence>
<gene>
    <name evidence="7" type="ORF">R3P96_04475</name>
</gene>
<dbReference type="Gene3D" id="3.30.559.10">
    <property type="entry name" value="Chloramphenicol acetyltransferase-like domain"/>
    <property type="match status" value="5"/>
</dbReference>
<evidence type="ECO:0000256" key="5">
    <source>
        <dbReference type="ARBA" id="ARBA00023194"/>
    </source>
</evidence>
<keyword evidence="5" id="KW-0045">Antibiotic biosynthesis</keyword>
<dbReference type="PANTHER" id="PTHR45527:SF1">
    <property type="entry name" value="FATTY ACID SYNTHASE"/>
    <property type="match status" value="1"/>
</dbReference>
<dbReference type="Pfam" id="PF00668">
    <property type="entry name" value="Condensation"/>
    <property type="match status" value="5"/>
</dbReference>
<evidence type="ECO:0000259" key="6">
    <source>
        <dbReference type="PROSITE" id="PS50075"/>
    </source>
</evidence>
<dbReference type="PROSITE" id="PS00012">
    <property type="entry name" value="PHOSPHOPANTETHEINE"/>
    <property type="match status" value="3"/>
</dbReference>
<dbReference type="Gene3D" id="3.40.50.980">
    <property type="match status" value="6"/>
</dbReference>
<dbReference type="SMART" id="SM00823">
    <property type="entry name" value="PKS_PP"/>
    <property type="match status" value="4"/>
</dbReference>
<keyword evidence="4" id="KW-0677">Repeat</keyword>
<dbReference type="PANTHER" id="PTHR45527">
    <property type="entry name" value="NONRIBOSOMAL PEPTIDE SYNTHETASE"/>
    <property type="match status" value="1"/>
</dbReference>
<dbReference type="CDD" id="cd17646">
    <property type="entry name" value="A_NRPS_AB3403-like"/>
    <property type="match status" value="1"/>
</dbReference>
<keyword evidence="8" id="KW-1185">Reference proteome</keyword>
<evidence type="ECO:0000256" key="2">
    <source>
        <dbReference type="ARBA" id="ARBA00022450"/>
    </source>
</evidence>
<dbReference type="NCBIfam" id="TIGR01720">
    <property type="entry name" value="NRPS-para261"/>
    <property type="match status" value="1"/>
</dbReference>
<accession>A0ABU4B8V8</accession>
<protein>
    <submittedName>
        <fullName evidence="7">Amino acid adenylation domain-containing protein</fullName>
    </submittedName>
</protein>
<dbReference type="Gene3D" id="3.30.559.30">
    <property type="entry name" value="Nonribosomal peptide synthetase, condensation domain"/>
    <property type="match status" value="5"/>
</dbReference>
<dbReference type="SUPFAM" id="SSF47336">
    <property type="entry name" value="ACP-like"/>
    <property type="match status" value="4"/>
</dbReference>
<dbReference type="InterPro" id="IPR006162">
    <property type="entry name" value="Ppantetheine_attach_site"/>
</dbReference>
<dbReference type="CDD" id="cd19543">
    <property type="entry name" value="DCL_NRPS"/>
    <property type="match status" value="1"/>
</dbReference>
<dbReference type="Pfam" id="PF13193">
    <property type="entry name" value="AMP-binding_C"/>
    <property type="match status" value="3"/>
</dbReference>
<dbReference type="InterPro" id="IPR020806">
    <property type="entry name" value="PKS_PP-bd"/>
</dbReference>
<evidence type="ECO:0000313" key="8">
    <source>
        <dbReference type="Proteomes" id="UP001185755"/>
    </source>
</evidence>
<dbReference type="InterPro" id="IPR009081">
    <property type="entry name" value="PP-bd_ACP"/>
</dbReference>
<dbReference type="InterPro" id="IPR045851">
    <property type="entry name" value="AMP-bd_C_sf"/>
</dbReference>
<evidence type="ECO:0000256" key="4">
    <source>
        <dbReference type="ARBA" id="ARBA00022737"/>
    </source>
</evidence>
<dbReference type="InterPro" id="IPR029058">
    <property type="entry name" value="AB_hydrolase_fold"/>
</dbReference>
<dbReference type="InterPro" id="IPR042099">
    <property type="entry name" value="ANL_N_sf"/>
</dbReference>
<dbReference type="PROSITE" id="PS00455">
    <property type="entry name" value="AMP_BINDING"/>
    <property type="match status" value="3"/>
</dbReference>
<evidence type="ECO:0000256" key="3">
    <source>
        <dbReference type="ARBA" id="ARBA00022553"/>
    </source>
</evidence>
<dbReference type="EMBL" id="JAWLJX010000001">
    <property type="protein sequence ID" value="MDV6260589.1"/>
    <property type="molecule type" value="Genomic_DNA"/>
</dbReference>
<evidence type="ECO:0000313" key="7">
    <source>
        <dbReference type="EMBL" id="MDV6260589.1"/>
    </source>
</evidence>
<dbReference type="Proteomes" id="UP001185755">
    <property type="component" value="Unassembled WGS sequence"/>
</dbReference>
<dbReference type="InterPro" id="IPR000873">
    <property type="entry name" value="AMP-dep_synth/lig_dom"/>
</dbReference>
<feature type="domain" description="Carrier" evidence="6">
    <location>
        <begin position="4561"/>
        <end position="4635"/>
    </location>
</feature>
<feature type="domain" description="Carrier" evidence="6">
    <location>
        <begin position="989"/>
        <end position="1063"/>
    </location>
</feature>
<dbReference type="PROSITE" id="PS50075">
    <property type="entry name" value="CARRIER"/>
    <property type="match status" value="4"/>
</dbReference>
<organism evidence="7 8">
    <name type="scientific">Rhodococcoides yunnanense</name>
    <dbReference type="NCBI Taxonomy" id="278209"/>
    <lineage>
        <taxon>Bacteria</taxon>
        <taxon>Bacillati</taxon>
        <taxon>Actinomycetota</taxon>
        <taxon>Actinomycetes</taxon>
        <taxon>Mycobacteriales</taxon>
        <taxon>Nocardiaceae</taxon>
        <taxon>Rhodococcoides</taxon>
    </lineage>
</organism>
<dbReference type="SUPFAM" id="SSF56801">
    <property type="entry name" value="Acetyl-CoA synthetase-like"/>
    <property type="match status" value="4"/>
</dbReference>
<dbReference type="InterPro" id="IPR023213">
    <property type="entry name" value="CAT-like_dom_sf"/>
</dbReference>
<dbReference type="InterPro" id="IPR020845">
    <property type="entry name" value="AMP-binding_CS"/>
</dbReference>
<dbReference type="SUPFAM" id="SSF53474">
    <property type="entry name" value="alpha/beta-Hydrolases"/>
    <property type="match status" value="1"/>
</dbReference>
<dbReference type="InterPro" id="IPR001031">
    <property type="entry name" value="Thioesterase"/>
</dbReference>
<dbReference type="InterPro" id="IPR010060">
    <property type="entry name" value="NRPS_synth"/>
</dbReference>
<dbReference type="InterPro" id="IPR020802">
    <property type="entry name" value="TesA-like"/>
</dbReference>
<dbReference type="Pfam" id="PF00975">
    <property type="entry name" value="Thioesterase"/>
    <property type="match status" value="1"/>
</dbReference>
<dbReference type="InterPro" id="IPR025110">
    <property type="entry name" value="AMP-bd_C"/>
</dbReference>
<dbReference type="NCBIfam" id="NF003417">
    <property type="entry name" value="PRK04813.1"/>
    <property type="match status" value="4"/>
</dbReference>
<keyword evidence="3" id="KW-0597">Phosphoprotein</keyword>
<dbReference type="Gene3D" id="3.40.50.12780">
    <property type="entry name" value="N-terminal domain of ligase-like"/>
    <property type="match status" value="1"/>
</dbReference>
<comment type="cofactor">
    <cofactor evidence="1">
        <name>pantetheine 4'-phosphate</name>
        <dbReference type="ChEBI" id="CHEBI:47942"/>
    </cofactor>
</comment>
<dbReference type="Gene3D" id="3.30.300.30">
    <property type="match status" value="4"/>
</dbReference>
<dbReference type="Gene3D" id="2.30.38.10">
    <property type="entry name" value="Luciferase, Domain 3"/>
    <property type="match status" value="3"/>
</dbReference>
<proteinExistence type="predicted"/>
<feature type="domain" description="Carrier" evidence="6">
    <location>
        <begin position="3523"/>
        <end position="3603"/>
    </location>
</feature>
<keyword evidence="2" id="KW-0596">Phosphopantetheine</keyword>
<comment type="caution">
    <text evidence="7">The sequence shown here is derived from an EMBL/GenBank/DDBJ whole genome shotgun (WGS) entry which is preliminary data.</text>
</comment>